<evidence type="ECO:0008006" key="2">
    <source>
        <dbReference type="Google" id="ProtNLM"/>
    </source>
</evidence>
<protein>
    <recommendedName>
        <fullName evidence="2">Beta-propeller domain-containing protein</fullName>
    </recommendedName>
</protein>
<dbReference type="EMBL" id="UINC01003726">
    <property type="protein sequence ID" value="SVA08751.1"/>
    <property type="molecule type" value="Genomic_DNA"/>
</dbReference>
<reference evidence="1" key="1">
    <citation type="submission" date="2018-05" db="EMBL/GenBank/DDBJ databases">
        <authorList>
            <person name="Lanie J.A."/>
            <person name="Ng W.-L."/>
            <person name="Kazmierczak K.M."/>
            <person name="Andrzejewski T.M."/>
            <person name="Davidsen T.M."/>
            <person name="Wayne K.J."/>
            <person name="Tettelin H."/>
            <person name="Glass J.I."/>
            <person name="Rusch D."/>
            <person name="Podicherti R."/>
            <person name="Tsui H.-C.T."/>
            <person name="Winkler M.E."/>
        </authorList>
    </citation>
    <scope>NUCLEOTIDE SEQUENCE</scope>
</reference>
<dbReference type="InterPro" id="IPR019198">
    <property type="entry name" value="Beta_propeller_containing"/>
</dbReference>
<evidence type="ECO:0000313" key="1">
    <source>
        <dbReference type="EMBL" id="SVA08751.1"/>
    </source>
</evidence>
<proteinExistence type="predicted"/>
<dbReference type="Pfam" id="PF09826">
    <property type="entry name" value="Beta_propel"/>
    <property type="match status" value="1"/>
</dbReference>
<dbReference type="PROSITE" id="PS51257">
    <property type="entry name" value="PROKAR_LIPOPROTEIN"/>
    <property type="match status" value="1"/>
</dbReference>
<accession>A0A381SZM1</accession>
<dbReference type="AlphaFoldDB" id="A0A381SZM1"/>
<organism evidence="1">
    <name type="scientific">marine metagenome</name>
    <dbReference type="NCBI Taxonomy" id="408172"/>
    <lineage>
        <taxon>unclassified sequences</taxon>
        <taxon>metagenomes</taxon>
        <taxon>ecological metagenomes</taxon>
    </lineage>
</organism>
<gene>
    <name evidence="1" type="ORF">METZ01_LOCUS61605</name>
</gene>
<sequence>MRTLGRFGALLVALLFTGCGGGGSSTSVTPPVIPPVTGEAPGLLIEVSSDSQLLESIRTGFRTALAENVQARALAATSADAESASGGGGSYTTTYTLEASVDEHDYVKYDGSHLYIAPTRGLDCCLILEDDAASTTSADDASTTTTNDERSIRILTTDPDTAGITEAGTIPLDDDRTIEGLYIDDGRLATINSTGWWGIWGRAFEDFSTWELQRVGVEIHDVSDPGSPTRTWGMEVEGGFVNSRKVGDLIYLVVRHTPDIPDLIYYTDNEDEIAENDALIDALTLDDVLPKVTVNGVEEVLLDAEDCFVTDPGHELAPDERGYPTLTVVLAVNVVDAGIVRTACYNEPTDGLYVSPNAIYLSQAEYTAEEEYKTLVHRFSISAGLDYGGSGKVDGYLSGGSNADYRLNEFQGDLRIVTTKWTGAEGDRWDHQLFVLRKSATGLDLETIATLPNATYPDSIGKPDEDLYGVRFLGTKVYLVTYERIDPLYVLDLTDPLDPQFAGELEVTGFSDFLHPIGADLLLGLGANQDGFVKLELFNVATIDAPYSLGSISLGEDANWSYSQARYDRHAFTYLSDIAGVDRFTIPLTLTFWGDGLGYRREQQLRLFEVRDKDDPTSSSLNAVGYLSAVNHPNGRWGGSRVRSVLHDDAIYYVNDEFVWTALWNDPFNQTGPH</sequence>
<name>A0A381SZM1_9ZZZZ</name>